<name>X0VQZ0_9ZZZZ</name>
<organism evidence="3">
    <name type="scientific">marine sediment metagenome</name>
    <dbReference type="NCBI Taxonomy" id="412755"/>
    <lineage>
        <taxon>unclassified sequences</taxon>
        <taxon>metagenomes</taxon>
        <taxon>ecological metagenomes</taxon>
    </lineage>
</organism>
<feature type="coiled-coil region" evidence="1">
    <location>
        <begin position="49"/>
        <end position="76"/>
    </location>
</feature>
<sequence length="256" mass="28336">GVILDAQRRFQEALVYSDDPQAVKTFEELSRIRAQLSKLAFAGPGKEDSEAYKRRITNLEEKKNRLEASLSRLSQTFALNQKIAKANCKKVAKALPKNTVLIDFARVEMLNFKAKGRAGKWSPAHYLAFVLHAGKGDKVGMIDLGDAERIDEAVSRFKGEISNIGDIKAAKPIKSSREIYDLVFAPLRKDIGEAKEIFMSPDGNLNLIPFEVLQGPDGRYLIEDYTFNYLAAGRDVLGFGQIKGKGGKALLMGDPD</sequence>
<gene>
    <name evidence="3" type="ORF">S01H1_58597</name>
</gene>
<keyword evidence="1" id="KW-0175">Coiled coil</keyword>
<evidence type="ECO:0000256" key="1">
    <source>
        <dbReference type="SAM" id="Coils"/>
    </source>
</evidence>
<accession>X0VQZ0</accession>
<dbReference type="InterPro" id="IPR024983">
    <property type="entry name" value="CHAT_dom"/>
</dbReference>
<feature type="non-terminal residue" evidence="3">
    <location>
        <position position="256"/>
    </location>
</feature>
<proteinExistence type="predicted"/>
<evidence type="ECO:0000259" key="2">
    <source>
        <dbReference type="Pfam" id="PF12770"/>
    </source>
</evidence>
<protein>
    <recommendedName>
        <fullName evidence="2">CHAT domain-containing protein</fullName>
    </recommendedName>
</protein>
<feature type="domain" description="CHAT" evidence="2">
    <location>
        <begin position="175"/>
        <end position="256"/>
    </location>
</feature>
<feature type="non-terminal residue" evidence="3">
    <location>
        <position position="1"/>
    </location>
</feature>
<evidence type="ECO:0000313" key="3">
    <source>
        <dbReference type="EMBL" id="GAG20829.1"/>
    </source>
</evidence>
<comment type="caution">
    <text evidence="3">The sequence shown here is derived from an EMBL/GenBank/DDBJ whole genome shotgun (WGS) entry which is preliminary data.</text>
</comment>
<reference evidence="3" key="1">
    <citation type="journal article" date="2014" name="Front. Microbiol.">
        <title>High frequency of phylogenetically diverse reductive dehalogenase-homologous genes in deep subseafloor sedimentary metagenomes.</title>
        <authorList>
            <person name="Kawai M."/>
            <person name="Futagami T."/>
            <person name="Toyoda A."/>
            <person name="Takaki Y."/>
            <person name="Nishi S."/>
            <person name="Hori S."/>
            <person name="Arai W."/>
            <person name="Tsubouchi T."/>
            <person name="Morono Y."/>
            <person name="Uchiyama I."/>
            <person name="Ito T."/>
            <person name="Fujiyama A."/>
            <person name="Inagaki F."/>
            <person name="Takami H."/>
        </authorList>
    </citation>
    <scope>NUCLEOTIDE SEQUENCE</scope>
    <source>
        <strain evidence="3">Expedition CK06-06</strain>
    </source>
</reference>
<dbReference type="AlphaFoldDB" id="X0VQZ0"/>
<dbReference type="Pfam" id="PF12770">
    <property type="entry name" value="CHAT"/>
    <property type="match status" value="1"/>
</dbReference>
<dbReference type="EMBL" id="BARS01038280">
    <property type="protein sequence ID" value="GAG20829.1"/>
    <property type="molecule type" value="Genomic_DNA"/>
</dbReference>